<feature type="compositionally biased region" description="Basic and acidic residues" evidence="1">
    <location>
        <begin position="78"/>
        <end position="98"/>
    </location>
</feature>
<dbReference type="AlphaFoldDB" id="A0A6J4U925"/>
<reference evidence="2" key="1">
    <citation type="submission" date="2020-02" db="EMBL/GenBank/DDBJ databases">
        <authorList>
            <person name="Meier V. D."/>
        </authorList>
    </citation>
    <scope>NUCLEOTIDE SEQUENCE</scope>
    <source>
        <strain evidence="2">AVDCRST_MAG33</strain>
    </source>
</reference>
<dbReference type="EMBL" id="CADCWK010000008">
    <property type="protein sequence ID" value="CAA9541902.1"/>
    <property type="molecule type" value="Genomic_DNA"/>
</dbReference>
<organism evidence="2">
    <name type="scientific">uncultured Thermomicrobiales bacterium</name>
    <dbReference type="NCBI Taxonomy" id="1645740"/>
    <lineage>
        <taxon>Bacteria</taxon>
        <taxon>Pseudomonadati</taxon>
        <taxon>Thermomicrobiota</taxon>
        <taxon>Thermomicrobia</taxon>
        <taxon>Thermomicrobiales</taxon>
        <taxon>environmental samples</taxon>
    </lineage>
</organism>
<feature type="compositionally biased region" description="Basic residues" evidence="1">
    <location>
        <begin position="68"/>
        <end position="77"/>
    </location>
</feature>
<feature type="compositionally biased region" description="Basic and acidic residues" evidence="1">
    <location>
        <begin position="1"/>
        <end position="11"/>
    </location>
</feature>
<sequence length="316" mass="35009">GDFGDRYRGDLRPGNAVGRQPVEIAALTLRRALGPVLHRPTAPRAPRLFGDPGRLGDDPQLHGVGWPRRSHLRGTRKLPRDVPEQRVPRRPVAHDPVHGHLGPGQRHRLPADRAPSQQRQVQDDLPSDLLPANRDEFRSDLLGLALGTERRLRPDQYLSPKLVRGRPAKLAHRAGPRSPDHRPGLDLGQHRLQHGDLPGRAAEHLSLVPRGGADRRSVPGAPVLQHHLAAALPNGLLRHDHLVDRGLPDLRPGLRHDGWWSGQRQFNHGPLHLRDGLRRLQLRAKRGGRDGPLRHYPPGHPVPVLGPAAVGALRRL</sequence>
<gene>
    <name evidence="2" type="ORF">AVDCRST_MAG33-96</name>
</gene>
<proteinExistence type="predicted"/>
<evidence type="ECO:0000313" key="2">
    <source>
        <dbReference type="EMBL" id="CAA9541902.1"/>
    </source>
</evidence>
<evidence type="ECO:0000256" key="1">
    <source>
        <dbReference type="SAM" id="MobiDB-lite"/>
    </source>
</evidence>
<protein>
    <submittedName>
        <fullName evidence="2">N-acetyl-D-glucosamine ABC transporter, permease protein 1</fullName>
    </submittedName>
</protein>
<name>A0A6J4U925_9BACT</name>
<feature type="region of interest" description="Disordered" evidence="1">
    <location>
        <begin position="1"/>
        <end position="20"/>
    </location>
</feature>
<feature type="non-terminal residue" evidence="2">
    <location>
        <position position="1"/>
    </location>
</feature>
<feature type="non-terminal residue" evidence="2">
    <location>
        <position position="316"/>
    </location>
</feature>
<feature type="region of interest" description="Disordered" evidence="1">
    <location>
        <begin position="38"/>
        <end position="132"/>
    </location>
</feature>
<accession>A0A6J4U925</accession>